<dbReference type="Gene3D" id="3.90.730.10">
    <property type="entry name" value="Ribonuclease T2-like"/>
    <property type="match status" value="1"/>
</dbReference>
<dbReference type="InterPro" id="IPR018188">
    <property type="entry name" value="RNase_T2_His_AS_1"/>
</dbReference>
<dbReference type="SUPFAM" id="SSF55895">
    <property type="entry name" value="Ribonuclease Rh-like"/>
    <property type="match status" value="2"/>
</dbReference>
<evidence type="ECO:0000256" key="2">
    <source>
        <dbReference type="RuleBase" id="RU004328"/>
    </source>
</evidence>
<comment type="similarity">
    <text evidence="1 2">Belongs to the RNase T2 family.</text>
</comment>
<dbReference type="GO" id="GO:0033897">
    <property type="term" value="F:ribonuclease T2 activity"/>
    <property type="evidence" value="ECO:0007669"/>
    <property type="project" value="InterPro"/>
</dbReference>
<name>A0A430Q749_SCHBO</name>
<dbReference type="Pfam" id="PF00445">
    <property type="entry name" value="Ribonuclease_T2"/>
    <property type="match status" value="1"/>
</dbReference>
<evidence type="ECO:0000256" key="1">
    <source>
        <dbReference type="ARBA" id="ARBA00007469"/>
    </source>
</evidence>
<dbReference type="InterPro" id="IPR036430">
    <property type="entry name" value="RNase_T2-like_sf"/>
</dbReference>
<dbReference type="AlphaFoldDB" id="A0A430Q749"/>
<gene>
    <name evidence="3" type="ORF">DC041_0004979</name>
</gene>
<evidence type="ECO:0000313" key="3">
    <source>
        <dbReference type="EMBL" id="RTG83521.1"/>
    </source>
</evidence>
<sequence>MVTAVSRVLSNRWFDKADKLKQIIVKLPLPTVLNNFTIHGLWPKKFPNIEPKCTSKEQFNITKVQKGVQRLEEVWLCLNPKHNFTDCPPIGRCSTNFTFPPFSHISCNSFK</sequence>
<accession>A0A430Q749</accession>
<dbReference type="InterPro" id="IPR001568">
    <property type="entry name" value="RNase_T2-like"/>
</dbReference>
<dbReference type="PROSITE" id="PS00530">
    <property type="entry name" value="RNASE_T2_1"/>
    <property type="match status" value="1"/>
</dbReference>
<reference evidence="3 4" key="1">
    <citation type="journal article" date="2019" name="PLoS Pathog.">
        <title>Genome sequence of the bovine parasite Schistosoma bovis Tanzania.</title>
        <authorList>
            <person name="Oey H."/>
            <person name="Zakrzewski M."/>
            <person name="Gobert G."/>
            <person name="Gravermann K."/>
            <person name="Stoye J."/>
            <person name="Jones M."/>
            <person name="Mcmanus D."/>
            <person name="Krause L."/>
        </authorList>
    </citation>
    <scope>NUCLEOTIDE SEQUENCE [LARGE SCALE GENOMIC DNA]</scope>
    <source>
        <strain evidence="3 4">TAN1997</strain>
    </source>
</reference>
<keyword evidence="4" id="KW-1185">Reference proteome</keyword>
<dbReference type="EMBL" id="QMKO01002433">
    <property type="protein sequence ID" value="RTG83521.1"/>
    <property type="molecule type" value="Genomic_DNA"/>
</dbReference>
<comment type="caution">
    <text evidence="3">The sequence shown here is derived from an EMBL/GenBank/DDBJ whole genome shotgun (WGS) entry which is preliminary data.</text>
</comment>
<dbReference type="Proteomes" id="UP000290809">
    <property type="component" value="Unassembled WGS sequence"/>
</dbReference>
<organism evidence="3 4">
    <name type="scientific">Schistosoma bovis</name>
    <name type="common">Blood fluke</name>
    <dbReference type="NCBI Taxonomy" id="6184"/>
    <lineage>
        <taxon>Eukaryota</taxon>
        <taxon>Metazoa</taxon>
        <taxon>Spiralia</taxon>
        <taxon>Lophotrochozoa</taxon>
        <taxon>Platyhelminthes</taxon>
        <taxon>Trematoda</taxon>
        <taxon>Digenea</taxon>
        <taxon>Strigeidida</taxon>
        <taxon>Schistosomatoidea</taxon>
        <taxon>Schistosomatidae</taxon>
        <taxon>Schistosoma</taxon>
    </lineage>
</organism>
<proteinExistence type="inferred from homology"/>
<evidence type="ECO:0000313" key="4">
    <source>
        <dbReference type="Proteomes" id="UP000290809"/>
    </source>
</evidence>
<dbReference type="GO" id="GO:0003723">
    <property type="term" value="F:RNA binding"/>
    <property type="evidence" value="ECO:0007669"/>
    <property type="project" value="InterPro"/>
</dbReference>
<protein>
    <submittedName>
        <fullName evidence="3">Uncharacterized protein</fullName>
    </submittedName>
</protein>